<dbReference type="InterPro" id="IPR002225">
    <property type="entry name" value="3Beta_OHSteriod_DH/Estase"/>
</dbReference>
<dbReference type="SUPFAM" id="SSF51735">
    <property type="entry name" value="NAD(P)-binding Rossmann-fold domains"/>
    <property type="match status" value="2"/>
</dbReference>
<dbReference type="InterPro" id="IPR036291">
    <property type="entry name" value="NAD(P)-bd_dom_sf"/>
</dbReference>
<protein>
    <submittedName>
        <fullName evidence="5">Tetraketide alpha-pyrone reductase 1</fullName>
    </submittedName>
</protein>
<feature type="domain" description="3-beta hydroxysteroid dehydrogenase/isomerase" evidence="4">
    <location>
        <begin position="20"/>
        <end position="181"/>
    </location>
</feature>
<dbReference type="GO" id="GO:0006694">
    <property type="term" value="P:steroid biosynthetic process"/>
    <property type="evidence" value="ECO:0007669"/>
    <property type="project" value="InterPro"/>
</dbReference>
<keyword evidence="6" id="KW-1185">Reference proteome</keyword>
<evidence type="ECO:0000256" key="1">
    <source>
        <dbReference type="ARBA" id="ARBA00022857"/>
    </source>
</evidence>
<evidence type="ECO:0000313" key="5">
    <source>
        <dbReference type="EMBL" id="KAK7854902.1"/>
    </source>
</evidence>
<dbReference type="Proteomes" id="UP000237347">
    <property type="component" value="Unassembled WGS sequence"/>
</dbReference>
<sequence length="387" mass="43754">MKEKEAKRARMDHEKTRICVLDASNYVGFWILKGLLSRGYEVHAAIQKHGDQSQTEIEKKIREMEKMEERLVVFCVDVLDYHSILVALKGCSALFCCLDSSDGYDDKIVDLEVRGAINIVEACAQTESIEKIVFTSCLTAAIWRENICAEKDVDERSWSDREFCRKLKLWYALAKTLSEQAAWALAMDRMVNMVSINAGLVLGPGVTQQNSRSTMSYLQEVIDLLYSIHQQYDSIFLLPTYCRDLWYALAKTLSEQAAWALAMDRMVNMVSINAGLVLGPGVTQQNSRSTMSYLQGAAQMYENGVLAFVDVNFLVNAHIRAFEDRSTCGRYFCFNQIVNTEEEAIKLAQSLSPLISLPARYECQGSEVFAERLRTKKLNKLVEGTAC</sequence>
<dbReference type="CDD" id="cd08958">
    <property type="entry name" value="FR_SDR_e"/>
    <property type="match status" value="1"/>
</dbReference>
<dbReference type="InterPro" id="IPR050425">
    <property type="entry name" value="NAD(P)_dehydrat-like"/>
</dbReference>
<dbReference type="PANTHER" id="PTHR10366">
    <property type="entry name" value="NAD DEPENDENT EPIMERASE/DEHYDRATASE"/>
    <property type="match status" value="1"/>
</dbReference>
<keyword evidence="2 3" id="KW-0560">Oxidoreductase</keyword>
<comment type="caution">
    <text evidence="5">The sequence shown here is derived from an EMBL/GenBank/DDBJ whole genome shotgun (WGS) entry which is preliminary data.</text>
</comment>
<gene>
    <name evidence="5" type="primary">TKPR1_10</name>
    <name evidence="5" type="ORF">CFP56_030210</name>
</gene>
<evidence type="ECO:0000256" key="3">
    <source>
        <dbReference type="RuleBase" id="RU004475"/>
    </source>
</evidence>
<dbReference type="GO" id="GO:0016616">
    <property type="term" value="F:oxidoreductase activity, acting on the CH-OH group of donors, NAD or NADP as acceptor"/>
    <property type="evidence" value="ECO:0007669"/>
    <property type="project" value="InterPro"/>
</dbReference>
<proteinExistence type="inferred from homology"/>
<name>A0AAW0LUJ0_QUESU</name>
<organism evidence="5 6">
    <name type="scientific">Quercus suber</name>
    <name type="common">Cork oak</name>
    <dbReference type="NCBI Taxonomy" id="58331"/>
    <lineage>
        <taxon>Eukaryota</taxon>
        <taxon>Viridiplantae</taxon>
        <taxon>Streptophyta</taxon>
        <taxon>Embryophyta</taxon>
        <taxon>Tracheophyta</taxon>
        <taxon>Spermatophyta</taxon>
        <taxon>Magnoliopsida</taxon>
        <taxon>eudicotyledons</taxon>
        <taxon>Gunneridae</taxon>
        <taxon>Pentapetalae</taxon>
        <taxon>rosids</taxon>
        <taxon>fabids</taxon>
        <taxon>Fagales</taxon>
        <taxon>Fagaceae</taxon>
        <taxon>Quercus</taxon>
    </lineage>
</organism>
<dbReference type="PANTHER" id="PTHR10366:SF390">
    <property type="entry name" value="CINNAMOYL-COA REDUCTASE-LIKE PROTEIN"/>
    <property type="match status" value="1"/>
</dbReference>
<dbReference type="Pfam" id="PF01073">
    <property type="entry name" value="3Beta_HSD"/>
    <property type="match status" value="1"/>
</dbReference>
<reference evidence="5 6" key="1">
    <citation type="journal article" date="2018" name="Sci. Data">
        <title>The draft genome sequence of cork oak.</title>
        <authorList>
            <person name="Ramos A.M."/>
            <person name="Usie A."/>
            <person name="Barbosa P."/>
            <person name="Barros P.M."/>
            <person name="Capote T."/>
            <person name="Chaves I."/>
            <person name="Simoes F."/>
            <person name="Abreu I."/>
            <person name="Carrasquinho I."/>
            <person name="Faro C."/>
            <person name="Guimaraes J.B."/>
            <person name="Mendonca D."/>
            <person name="Nobrega F."/>
            <person name="Rodrigues L."/>
            <person name="Saibo N.J.M."/>
            <person name="Varela M.C."/>
            <person name="Egas C."/>
            <person name="Matos J."/>
            <person name="Miguel C.M."/>
            <person name="Oliveira M.M."/>
            <person name="Ricardo C.P."/>
            <person name="Goncalves S."/>
        </authorList>
    </citation>
    <scope>NUCLEOTIDE SEQUENCE [LARGE SCALE GENOMIC DNA]</scope>
    <source>
        <strain evidence="6">cv. HL8</strain>
    </source>
</reference>
<keyword evidence="1" id="KW-0521">NADP</keyword>
<dbReference type="Gene3D" id="3.40.50.720">
    <property type="entry name" value="NAD(P)-binding Rossmann-like Domain"/>
    <property type="match status" value="2"/>
</dbReference>
<evidence type="ECO:0000313" key="6">
    <source>
        <dbReference type="Proteomes" id="UP000237347"/>
    </source>
</evidence>
<evidence type="ECO:0000259" key="4">
    <source>
        <dbReference type="Pfam" id="PF01073"/>
    </source>
</evidence>
<dbReference type="EMBL" id="PKMF04000050">
    <property type="protein sequence ID" value="KAK7854902.1"/>
    <property type="molecule type" value="Genomic_DNA"/>
</dbReference>
<evidence type="ECO:0000256" key="2">
    <source>
        <dbReference type="ARBA" id="ARBA00023002"/>
    </source>
</evidence>
<accession>A0AAW0LUJ0</accession>
<comment type="similarity">
    <text evidence="3">Belongs to the 3-beta-HSD family.</text>
</comment>
<dbReference type="AlphaFoldDB" id="A0AAW0LUJ0"/>